<dbReference type="InterPro" id="IPR005269">
    <property type="entry name" value="LOG"/>
</dbReference>
<dbReference type="GO" id="GO:0009691">
    <property type="term" value="P:cytokinin biosynthetic process"/>
    <property type="evidence" value="ECO:0007669"/>
    <property type="project" value="InterPro"/>
</dbReference>
<gene>
    <name evidence="1" type="ORF">GNLVRS02_ARAD1A04576g</name>
</gene>
<dbReference type="AlphaFoldDB" id="A0A060T239"/>
<dbReference type="Gene3D" id="3.40.50.450">
    <property type="match status" value="1"/>
</dbReference>
<protein>
    <submittedName>
        <fullName evidence="1">ARAD1A04576p</fullName>
    </submittedName>
</protein>
<name>A0A060T239_BLAAD</name>
<evidence type="ECO:0000313" key="1">
    <source>
        <dbReference type="EMBL" id="CDP33226.1"/>
    </source>
</evidence>
<dbReference type="GO" id="GO:0005829">
    <property type="term" value="C:cytosol"/>
    <property type="evidence" value="ECO:0007669"/>
    <property type="project" value="TreeGrafter"/>
</dbReference>
<proteinExistence type="predicted"/>
<accession>A0A060T239</accession>
<dbReference type="PANTHER" id="PTHR31223">
    <property type="entry name" value="LOG FAMILY PROTEIN YJL055W"/>
    <property type="match status" value="1"/>
</dbReference>
<dbReference type="PhylomeDB" id="A0A060T239"/>
<dbReference type="EMBL" id="HG937691">
    <property type="protein sequence ID" value="CDP33226.1"/>
    <property type="molecule type" value="Genomic_DNA"/>
</dbReference>
<reference evidence="1" key="2">
    <citation type="submission" date="2014-06" db="EMBL/GenBank/DDBJ databases">
        <title>The complete genome of Blastobotrys (Arxula) adeninivorans LS3 - a yeast of biotechnological interest.</title>
        <authorList>
            <person name="Kunze G."/>
            <person name="Gaillardin C."/>
            <person name="Czernicka M."/>
            <person name="Durrens P."/>
            <person name="Martin T."/>
            <person name="Boer E."/>
            <person name="Gabaldon T."/>
            <person name="Cruz J."/>
            <person name="Talla E."/>
            <person name="Marck C."/>
            <person name="Goffeau A."/>
            <person name="Barbe V."/>
            <person name="Baret P."/>
            <person name="Baronian K."/>
            <person name="Beier S."/>
            <person name="Bleykasten C."/>
            <person name="Bode R."/>
            <person name="Casaregola S."/>
            <person name="Despons L."/>
            <person name="Fairhead C."/>
            <person name="Giersberg M."/>
            <person name="Gierski P."/>
            <person name="Hahnel U."/>
            <person name="Hartmann A."/>
            <person name="Jankowska D."/>
            <person name="Jubin C."/>
            <person name="Jung P."/>
            <person name="Lafontaine I."/>
            <person name="Leh-Louis V."/>
            <person name="Lemaire M."/>
            <person name="Marcet-Houben M."/>
            <person name="Mascher M."/>
            <person name="Morel G."/>
            <person name="Richard G.-F."/>
            <person name="Riechen J."/>
            <person name="Sacerdot C."/>
            <person name="Sarkar A."/>
            <person name="Savel G."/>
            <person name="Schacherer J."/>
            <person name="Sherman D."/>
            <person name="Straub M.-L."/>
            <person name="Stein N."/>
            <person name="Thierry A."/>
            <person name="Trautwein-Schult A."/>
            <person name="Westhof E."/>
            <person name="Worch S."/>
            <person name="Dujon B."/>
            <person name="Souciet J.-L."/>
            <person name="Wincker P."/>
            <person name="Scholz U."/>
            <person name="Neuveglise N."/>
        </authorList>
    </citation>
    <scope>NUCLEOTIDE SEQUENCE</scope>
    <source>
        <strain evidence="1">LS3</strain>
    </source>
</reference>
<dbReference type="Pfam" id="PF03641">
    <property type="entry name" value="Lysine_decarbox"/>
    <property type="match status" value="1"/>
</dbReference>
<dbReference type="InterPro" id="IPR031100">
    <property type="entry name" value="LOG_fam"/>
</dbReference>
<dbReference type="NCBIfam" id="TIGR00730">
    <property type="entry name" value="Rossman fold protein, TIGR00730 family"/>
    <property type="match status" value="1"/>
</dbReference>
<dbReference type="SUPFAM" id="SSF102405">
    <property type="entry name" value="MCP/YpsA-like"/>
    <property type="match status" value="1"/>
</dbReference>
<dbReference type="PANTHER" id="PTHR31223:SF70">
    <property type="entry name" value="LOG FAMILY PROTEIN YJL055W"/>
    <property type="match status" value="1"/>
</dbReference>
<sequence length="205" mass="22078">MKVCVFCGSAPGKDPEYIKAADRLGELFVQNGWGLVYGGGTSGVMGAVAKATATRGGQVEGIIPKALIDREQGGVHPDEALFGKTTVVHDMHTRKRLMGQQADAFVALPGGYGTAEELFEVITWNQLGIHSRPIVILNIDGFYDGLVQWIDNAVQSGFISSSNRKIVVSASTAEEVIDKIVNYEIPDGRLNLDWSAQTPKKDSDN</sequence>
<reference evidence="1" key="1">
    <citation type="submission" date="2014-02" db="EMBL/GenBank/DDBJ databases">
        <authorList>
            <person name="Genoscope - CEA"/>
        </authorList>
    </citation>
    <scope>NUCLEOTIDE SEQUENCE</scope>
    <source>
        <strain evidence="1">LS3</strain>
    </source>
</reference>
<organism evidence="1">
    <name type="scientific">Blastobotrys adeninivorans</name>
    <name type="common">Yeast</name>
    <name type="synonym">Arxula adeninivorans</name>
    <dbReference type="NCBI Taxonomy" id="409370"/>
    <lineage>
        <taxon>Eukaryota</taxon>
        <taxon>Fungi</taxon>
        <taxon>Dikarya</taxon>
        <taxon>Ascomycota</taxon>
        <taxon>Saccharomycotina</taxon>
        <taxon>Dipodascomycetes</taxon>
        <taxon>Dipodascales</taxon>
        <taxon>Trichomonascaceae</taxon>
        <taxon>Blastobotrys</taxon>
    </lineage>
</organism>
<dbReference type="GO" id="GO:0016799">
    <property type="term" value="F:hydrolase activity, hydrolyzing N-glycosyl compounds"/>
    <property type="evidence" value="ECO:0007669"/>
    <property type="project" value="TreeGrafter"/>
</dbReference>